<dbReference type="SUPFAM" id="SSF102645">
    <property type="entry name" value="CoaB-like"/>
    <property type="match status" value="1"/>
</dbReference>
<evidence type="ECO:0000313" key="4">
    <source>
        <dbReference type="EMBL" id="KAF9153419.1"/>
    </source>
</evidence>
<dbReference type="OrthoDB" id="70224at2759"/>
<gene>
    <name evidence="4" type="ORF">BG015_003445</name>
</gene>
<dbReference type="PANTHER" id="PTHR12290">
    <property type="entry name" value="CORNICHON-RELATED"/>
    <property type="match status" value="1"/>
</dbReference>
<dbReference type="Pfam" id="PF04127">
    <property type="entry name" value="DFP"/>
    <property type="match status" value="2"/>
</dbReference>
<feature type="domain" description="DNA/pantothenate metabolism flavoprotein C-terminal" evidence="3">
    <location>
        <begin position="214"/>
        <end position="320"/>
    </location>
</feature>
<feature type="compositionally biased region" description="Low complexity" evidence="2">
    <location>
        <begin position="39"/>
        <end position="55"/>
    </location>
</feature>
<feature type="compositionally biased region" description="Polar residues" evidence="2">
    <location>
        <begin position="17"/>
        <end position="37"/>
    </location>
</feature>
<name>A0A9P5S362_9FUNG</name>
<dbReference type="GO" id="GO:0015937">
    <property type="term" value="P:coenzyme A biosynthetic process"/>
    <property type="evidence" value="ECO:0007669"/>
    <property type="project" value="UniProtKB-ARBA"/>
</dbReference>
<organism evidence="4 5">
    <name type="scientific">Linnemannia schmuckeri</name>
    <dbReference type="NCBI Taxonomy" id="64567"/>
    <lineage>
        <taxon>Eukaryota</taxon>
        <taxon>Fungi</taxon>
        <taxon>Fungi incertae sedis</taxon>
        <taxon>Mucoromycota</taxon>
        <taxon>Mortierellomycotina</taxon>
        <taxon>Mortierellomycetes</taxon>
        <taxon>Mortierellales</taxon>
        <taxon>Mortierellaceae</taxon>
        <taxon>Linnemannia</taxon>
    </lineage>
</organism>
<accession>A0A9P5S362</accession>
<evidence type="ECO:0000313" key="5">
    <source>
        <dbReference type="Proteomes" id="UP000748756"/>
    </source>
</evidence>
<dbReference type="FunFam" id="3.40.50.10300:FF:000002">
    <property type="entry name" value="Phosphopantothenate--cysteine ligase 2"/>
    <property type="match status" value="1"/>
</dbReference>
<feature type="region of interest" description="Disordered" evidence="2">
    <location>
        <begin position="1"/>
        <end position="55"/>
    </location>
</feature>
<dbReference type="InterPro" id="IPR035929">
    <property type="entry name" value="CoaB-like_sf"/>
</dbReference>
<reference evidence="4" key="1">
    <citation type="journal article" date="2020" name="Fungal Divers.">
        <title>Resolving the Mortierellaceae phylogeny through synthesis of multi-gene phylogenetics and phylogenomics.</title>
        <authorList>
            <person name="Vandepol N."/>
            <person name="Liber J."/>
            <person name="Desiro A."/>
            <person name="Na H."/>
            <person name="Kennedy M."/>
            <person name="Barry K."/>
            <person name="Grigoriev I.V."/>
            <person name="Miller A.N."/>
            <person name="O'Donnell K."/>
            <person name="Stajich J.E."/>
            <person name="Bonito G."/>
        </authorList>
    </citation>
    <scope>NUCLEOTIDE SEQUENCE</scope>
    <source>
        <strain evidence="4">NRRL 6426</strain>
    </source>
</reference>
<dbReference type="GO" id="GO:0004632">
    <property type="term" value="F:phosphopantothenate--cysteine ligase activity"/>
    <property type="evidence" value="ECO:0007669"/>
    <property type="project" value="UniProtKB-ARBA"/>
</dbReference>
<keyword evidence="5" id="KW-1185">Reference proteome</keyword>
<feature type="domain" description="DNA/pantothenate metabolism flavoprotein C-terminal" evidence="3">
    <location>
        <begin position="92"/>
        <end position="148"/>
    </location>
</feature>
<sequence length="378" mass="42274">MASSQLNHPTPIKPTALNGTHLSSDNHSNEVNGQQHYVPSLSSGASTPASTASPGPVSAEVYFASHVAPKSLPENAEKIRSFVDRHMHEGRRVVLVTSGGTTVPLETQTVRFIDNFSAGTRGATSAEFFLEEGYAVIFMHRQFSLQPYSRHYSHSRNCFLEFMEADDDGIHVMPAYVDKMKSVLAKYRATQKAGTLLTLDFVTVNDYLFLLREAAQIISKMDVNAMYYLAAAVSDFFIPADKMSEHKIQSGDGLLNLSMDQVPKVLKPLVNDWTPKAFIVSFKLETEEALLPIKSRQALKRYGHQIVIGNILTTRKRVVKMITVDSESEIRLTPEEDEVQHIEIESRIVPELIKRHSEWIEDCGKHGRCGVRVRTTSQ</sequence>
<comment type="similarity">
    <text evidence="1">Belongs to the PPC synthetase family.</text>
</comment>
<dbReference type="Gene3D" id="3.40.50.10300">
    <property type="entry name" value="CoaB-like"/>
    <property type="match status" value="1"/>
</dbReference>
<evidence type="ECO:0000259" key="3">
    <source>
        <dbReference type="Pfam" id="PF04127"/>
    </source>
</evidence>
<dbReference type="InterPro" id="IPR007085">
    <property type="entry name" value="DNA/pantothenate-metab_flavo_C"/>
</dbReference>
<comment type="caution">
    <text evidence="4">The sequence shown here is derived from an EMBL/GenBank/DDBJ whole genome shotgun (WGS) entry which is preliminary data.</text>
</comment>
<proteinExistence type="inferred from homology"/>
<dbReference type="EMBL" id="JAAAUQ010000176">
    <property type="protein sequence ID" value="KAF9153419.1"/>
    <property type="molecule type" value="Genomic_DNA"/>
</dbReference>
<dbReference type="Proteomes" id="UP000748756">
    <property type="component" value="Unassembled WGS sequence"/>
</dbReference>
<evidence type="ECO:0000256" key="1">
    <source>
        <dbReference type="ARBA" id="ARBA00005703"/>
    </source>
</evidence>
<dbReference type="AlphaFoldDB" id="A0A9P5S362"/>
<protein>
    <recommendedName>
        <fullName evidence="3">DNA/pantothenate metabolism flavoprotein C-terminal domain-containing protein</fullName>
    </recommendedName>
</protein>
<evidence type="ECO:0000256" key="2">
    <source>
        <dbReference type="SAM" id="MobiDB-lite"/>
    </source>
</evidence>